<evidence type="ECO:0008006" key="2">
    <source>
        <dbReference type="Google" id="ProtNLM"/>
    </source>
</evidence>
<gene>
    <name evidence="1" type="ORF">ENW73_06370</name>
</gene>
<organism evidence="1">
    <name type="scientific">candidate division WOR-3 bacterium</name>
    <dbReference type="NCBI Taxonomy" id="2052148"/>
    <lineage>
        <taxon>Bacteria</taxon>
        <taxon>Bacteria division WOR-3</taxon>
    </lineage>
</organism>
<evidence type="ECO:0000313" key="1">
    <source>
        <dbReference type="EMBL" id="HHS52473.1"/>
    </source>
</evidence>
<dbReference type="AlphaFoldDB" id="A0A7C6A9Y3"/>
<comment type="caution">
    <text evidence="1">The sequence shown here is derived from an EMBL/GenBank/DDBJ whole genome shotgun (WGS) entry which is preliminary data.</text>
</comment>
<sequence>MNQELANVIRIYSTGSHQELSSYLIGKSKDTLIGILVDLLTMYINDKNSSTIREFITVTLAGYTHKEGKIGYNGFKQDSFVSGRTIKCEAKPKNFNTEEFEKYKRGERKTGPTKLNGGGNFTDYTPARLQKDKQEKDLNMLVSGFVDGKLIYIIEFPFNSPDFVKNLEIKIQKWRRKLKGSKSITGQFLRSADFDYKDYIESPKLEIKYILPKEELVKYRDYISKGFYEFLEGKAK</sequence>
<name>A0A7C6A9Y3_UNCW3</name>
<proteinExistence type="predicted"/>
<protein>
    <recommendedName>
        <fullName evidence="2">Restriction endonuclease</fullName>
    </recommendedName>
</protein>
<accession>A0A7C6A9Y3</accession>
<dbReference type="EMBL" id="DTLI01000153">
    <property type="protein sequence ID" value="HHS52473.1"/>
    <property type="molecule type" value="Genomic_DNA"/>
</dbReference>
<reference evidence="1" key="1">
    <citation type="journal article" date="2020" name="mSystems">
        <title>Genome- and Community-Level Interaction Insights into Carbon Utilization and Element Cycling Functions of Hydrothermarchaeota in Hydrothermal Sediment.</title>
        <authorList>
            <person name="Zhou Z."/>
            <person name="Liu Y."/>
            <person name="Xu W."/>
            <person name="Pan J."/>
            <person name="Luo Z.H."/>
            <person name="Li M."/>
        </authorList>
    </citation>
    <scope>NUCLEOTIDE SEQUENCE [LARGE SCALE GENOMIC DNA]</scope>
    <source>
        <strain evidence="1">SpSt-876</strain>
    </source>
</reference>